<dbReference type="OrthoDB" id="3235325at2759"/>
<proteinExistence type="predicted"/>
<accession>A0A9P5JVN3</accession>
<feature type="compositionally biased region" description="Low complexity" evidence="1">
    <location>
        <begin position="172"/>
        <end position="208"/>
    </location>
</feature>
<evidence type="ECO:0000256" key="1">
    <source>
        <dbReference type="SAM" id="MobiDB-lite"/>
    </source>
</evidence>
<evidence type="ECO:0000313" key="3">
    <source>
        <dbReference type="Proteomes" id="UP000759537"/>
    </source>
</evidence>
<dbReference type="AlphaFoldDB" id="A0A9P5JVN3"/>
<protein>
    <submittedName>
        <fullName evidence="2">Uncharacterized protein</fullName>
    </submittedName>
</protein>
<feature type="compositionally biased region" description="Polar residues" evidence="1">
    <location>
        <begin position="261"/>
        <end position="276"/>
    </location>
</feature>
<reference evidence="2" key="1">
    <citation type="submission" date="2019-10" db="EMBL/GenBank/DDBJ databases">
        <authorList>
            <consortium name="DOE Joint Genome Institute"/>
            <person name="Kuo A."/>
            <person name="Miyauchi S."/>
            <person name="Kiss E."/>
            <person name="Drula E."/>
            <person name="Kohler A."/>
            <person name="Sanchez-Garcia M."/>
            <person name="Andreopoulos B."/>
            <person name="Barry K.W."/>
            <person name="Bonito G."/>
            <person name="Buee M."/>
            <person name="Carver A."/>
            <person name="Chen C."/>
            <person name="Cichocki N."/>
            <person name="Clum A."/>
            <person name="Culley D."/>
            <person name="Crous P.W."/>
            <person name="Fauchery L."/>
            <person name="Girlanda M."/>
            <person name="Hayes R."/>
            <person name="Keri Z."/>
            <person name="LaButti K."/>
            <person name="Lipzen A."/>
            <person name="Lombard V."/>
            <person name="Magnuson J."/>
            <person name="Maillard F."/>
            <person name="Morin E."/>
            <person name="Murat C."/>
            <person name="Nolan M."/>
            <person name="Ohm R."/>
            <person name="Pangilinan J."/>
            <person name="Pereira M."/>
            <person name="Perotto S."/>
            <person name="Peter M."/>
            <person name="Riley R."/>
            <person name="Sitrit Y."/>
            <person name="Stielow B."/>
            <person name="Szollosi G."/>
            <person name="Zifcakova L."/>
            <person name="Stursova M."/>
            <person name="Spatafora J.W."/>
            <person name="Tedersoo L."/>
            <person name="Vaario L.-M."/>
            <person name="Yamada A."/>
            <person name="Yan M."/>
            <person name="Wang P."/>
            <person name="Xu J."/>
            <person name="Bruns T."/>
            <person name="Baldrian P."/>
            <person name="Vilgalys R."/>
            <person name="Henrissat B."/>
            <person name="Grigoriev I.V."/>
            <person name="Hibbett D."/>
            <person name="Nagy L.G."/>
            <person name="Martin F.M."/>
        </authorList>
    </citation>
    <scope>NUCLEOTIDE SEQUENCE</scope>
    <source>
        <strain evidence="2">Prilba</strain>
    </source>
</reference>
<feature type="compositionally biased region" description="Polar residues" evidence="1">
    <location>
        <begin position="158"/>
        <end position="169"/>
    </location>
</feature>
<feature type="compositionally biased region" description="Polar residues" evidence="1">
    <location>
        <begin position="221"/>
        <end position="254"/>
    </location>
</feature>
<dbReference type="EMBL" id="WHVB01000061">
    <property type="protein sequence ID" value="KAF8463819.1"/>
    <property type="molecule type" value="Genomic_DNA"/>
</dbReference>
<name>A0A9P5JVN3_9AGAM</name>
<reference evidence="2" key="2">
    <citation type="journal article" date="2020" name="Nat. Commun.">
        <title>Large-scale genome sequencing of mycorrhizal fungi provides insights into the early evolution of symbiotic traits.</title>
        <authorList>
            <person name="Miyauchi S."/>
            <person name="Kiss E."/>
            <person name="Kuo A."/>
            <person name="Drula E."/>
            <person name="Kohler A."/>
            <person name="Sanchez-Garcia M."/>
            <person name="Morin E."/>
            <person name="Andreopoulos B."/>
            <person name="Barry K.W."/>
            <person name="Bonito G."/>
            <person name="Buee M."/>
            <person name="Carver A."/>
            <person name="Chen C."/>
            <person name="Cichocki N."/>
            <person name="Clum A."/>
            <person name="Culley D."/>
            <person name="Crous P.W."/>
            <person name="Fauchery L."/>
            <person name="Girlanda M."/>
            <person name="Hayes R.D."/>
            <person name="Keri Z."/>
            <person name="LaButti K."/>
            <person name="Lipzen A."/>
            <person name="Lombard V."/>
            <person name="Magnuson J."/>
            <person name="Maillard F."/>
            <person name="Murat C."/>
            <person name="Nolan M."/>
            <person name="Ohm R.A."/>
            <person name="Pangilinan J."/>
            <person name="Pereira M.F."/>
            <person name="Perotto S."/>
            <person name="Peter M."/>
            <person name="Pfister S."/>
            <person name="Riley R."/>
            <person name="Sitrit Y."/>
            <person name="Stielow J.B."/>
            <person name="Szollosi G."/>
            <person name="Zifcakova L."/>
            <person name="Stursova M."/>
            <person name="Spatafora J.W."/>
            <person name="Tedersoo L."/>
            <person name="Vaario L.M."/>
            <person name="Yamada A."/>
            <person name="Yan M."/>
            <person name="Wang P."/>
            <person name="Xu J."/>
            <person name="Bruns T."/>
            <person name="Baldrian P."/>
            <person name="Vilgalys R."/>
            <person name="Dunand C."/>
            <person name="Henrissat B."/>
            <person name="Grigoriev I.V."/>
            <person name="Hibbett D."/>
            <person name="Nagy L.G."/>
            <person name="Martin F.M."/>
        </authorList>
    </citation>
    <scope>NUCLEOTIDE SEQUENCE</scope>
    <source>
        <strain evidence="2">Prilba</strain>
    </source>
</reference>
<sequence>MDGGPIPQEILIKALNTAGLAPSSWGKASKVAYTYFHSKMLNEPEFEFFRYCEGNWKITRWATKAYASWKCNHLDDRKTPCANKQKHKLLDDPTLLQIGNEPTEDMAMSITGCTAVKNCGSPSHIQLESDSDVMRQAITFADPLDSDDLYDEVDKNDTCGTTGPSTISEGDSAVSATTNSSTVPSVFTTPAAAATSSIPPTSAAAKPSILPTPAVSEEDNGQTCPQGSDSTSEPSMTEMTLAGTTHGLSSTSSPPDLEQAPTATIDNTEEAGQSRTSAKRAKLGPAVVGKGLTDKNFCMKEWLEQNPNSSKDTFESYFKALTQDVKKKYRDLAAAAHKMSRKEKKNCIDMPAAQ</sequence>
<gene>
    <name evidence="2" type="ORF">DFH94DRAFT_699348</name>
</gene>
<dbReference type="Proteomes" id="UP000759537">
    <property type="component" value="Unassembled WGS sequence"/>
</dbReference>
<comment type="caution">
    <text evidence="2">The sequence shown here is derived from an EMBL/GenBank/DDBJ whole genome shotgun (WGS) entry which is preliminary data.</text>
</comment>
<organism evidence="2 3">
    <name type="scientific">Russula ochroleuca</name>
    <dbReference type="NCBI Taxonomy" id="152965"/>
    <lineage>
        <taxon>Eukaryota</taxon>
        <taxon>Fungi</taxon>
        <taxon>Dikarya</taxon>
        <taxon>Basidiomycota</taxon>
        <taxon>Agaricomycotina</taxon>
        <taxon>Agaricomycetes</taxon>
        <taxon>Russulales</taxon>
        <taxon>Russulaceae</taxon>
        <taxon>Russula</taxon>
    </lineage>
</organism>
<evidence type="ECO:0000313" key="2">
    <source>
        <dbReference type="EMBL" id="KAF8463819.1"/>
    </source>
</evidence>
<feature type="region of interest" description="Disordered" evidence="1">
    <location>
        <begin position="147"/>
        <end position="282"/>
    </location>
</feature>
<keyword evidence="3" id="KW-1185">Reference proteome</keyword>